<dbReference type="InterPro" id="IPR053151">
    <property type="entry name" value="RNase_H-like"/>
</dbReference>
<evidence type="ECO:0000313" key="2">
    <source>
        <dbReference type="Proteomes" id="UP000026915"/>
    </source>
</evidence>
<sequence length="136" mass="14941">MHVELDLLLNSLPSICLTRLDEPYWAISPSGKFTVTSAYEMLRGVLPLNEGVNSGVVLVRLSSDGEEVLIGLCSPPEGWITLNFDGAYRRFIGQVIASGVLRDLYDEWCGGYATCFGVYTAYQAELWGVYKGLPLA</sequence>
<dbReference type="eggNOG" id="KOG1075">
    <property type="taxonomic scope" value="Eukaryota"/>
</dbReference>
<name>A0A061F3Q0_THECC</name>
<proteinExistence type="predicted"/>
<keyword evidence="2" id="KW-1185">Reference proteome</keyword>
<reference evidence="1 2" key="1">
    <citation type="journal article" date="2013" name="Genome Biol.">
        <title>The genome sequence of the most widely cultivated cacao type and its use to identify candidate genes regulating pod color.</title>
        <authorList>
            <person name="Motamayor J.C."/>
            <person name="Mockaitis K."/>
            <person name="Schmutz J."/>
            <person name="Haiminen N."/>
            <person name="Iii D.L."/>
            <person name="Cornejo O."/>
            <person name="Findley S.D."/>
            <person name="Zheng P."/>
            <person name="Utro F."/>
            <person name="Royaert S."/>
            <person name="Saski C."/>
            <person name="Jenkins J."/>
            <person name="Podicheti R."/>
            <person name="Zhao M."/>
            <person name="Scheffler B.E."/>
            <person name="Stack J.C."/>
            <person name="Feltus F.A."/>
            <person name="Mustiga G.M."/>
            <person name="Amores F."/>
            <person name="Phillips W."/>
            <person name="Marelli J.P."/>
            <person name="May G.D."/>
            <person name="Shapiro H."/>
            <person name="Ma J."/>
            <person name="Bustamante C.D."/>
            <person name="Schnell R.J."/>
            <person name="Main D."/>
            <person name="Gilbert D."/>
            <person name="Parida L."/>
            <person name="Kuhn D.N."/>
        </authorList>
    </citation>
    <scope>NUCLEOTIDE SEQUENCE [LARGE SCALE GENOMIC DNA]</scope>
    <source>
        <strain evidence="2">cv. Matina 1-6</strain>
    </source>
</reference>
<protein>
    <recommendedName>
        <fullName evidence="3">RNase H type-1 domain-containing protein</fullName>
    </recommendedName>
</protein>
<dbReference type="PANTHER" id="PTHR47723:SF13">
    <property type="entry name" value="PUTATIVE-RELATED"/>
    <property type="match status" value="1"/>
</dbReference>
<dbReference type="EMBL" id="CM001883">
    <property type="protein sequence ID" value="EOY09139.1"/>
    <property type="molecule type" value="Genomic_DNA"/>
</dbReference>
<dbReference type="PANTHER" id="PTHR47723">
    <property type="entry name" value="OS05G0353850 PROTEIN"/>
    <property type="match status" value="1"/>
</dbReference>
<gene>
    <name evidence="1" type="ORF">TCM_024533</name>
</gene>
<dbReference type="Proteomes" id="UP000026915">
    <property type="component" value="Chromosome 5"/>
</dbReference>
<organism evidence="1 2">
    <name type="scientific">Theobroma cacao</name>
    <name type="common">Cacao</name>
    <name type="synonym">Cocoa</name>
    <dbReference type="NCBI Taxonomy" id="3641"/>
    <lineage>
        <taxon>Eukaryota</taxon>
        <taxon>Viridiplantae</taxon>
        <taxon>Streptophyta</taxon>
        <taxon>Embryophyta</taxon>
        <taxon>Tracheophyta</taxon>
        <taxon>Spermatophyta</taxon>
        <taxon>Magnoliopsida</taxon>
        <taxon>eudicotyledons</taxon>
        <taxon>Gunneridae</taxon>
        <taxon>Pentapetalae</taxon>
        <taxon>rosids</taxon>
        <taxon>malvids</taxon>
        <taxon>Malvales</taxon>
        <taxon>Malvaceae</taxon>
        <taxon>Byttnerioideae</taxon>
        <taxon>Theobroma</taxon>
    </lineage>
</organism>
<dbReference type="InParanoid" id="A0A061F3Q0"/>
<accession>A0A061F3Q0</accession>
<evidence type="ECO:0000313" key="1">
    <source>
        <dbReference type="EMBL" id="EOY09139.1"/>
    </source>
</evidence>
<evidence type="ECO:0008006" key="3">
    <source>
        <dbReference type="Google" id="ProtNLM"/>
    </source>
</evidence>
<dbReference type="AlphaFoldDB" id="A0A061F3Q0"/>
<dbReference type="Gramene" id="EOY09139">
    <property type="protein sequence ID" value="EOY09139"/>
    <property type="gene ID" value="TCM_024533"/>
</dbReference>
<dbReference type="HOGENOM" id="CLU_1879171_0_0_1"/>